<dbReference type="EMBL" id="CAJOBA010001495">
    <property type="protein sequence ID" value="CAF3598967.1"/>
    <property type="molecule type" value="Genomic_DNA"/>
</dbReference>
<dbReference type="Proteomes" id="UP000682733">
    <property type="component" value="Unassembled WGS sequence"/>
</dbReference>
<organism evidence="3 6">
    <name type="scientific">Didymodactylos carnosus</name>
    <dbReference type="NCBI Taxonomy" id="1234261"/>
    <lineage>
        <taxon>Eukaryota</taxon>
        <taxon>Metazoa</taxon>
        <taxon>Spiralia</taxon>
        <taxon>Gnathifera</taxon>
        <taxon>Rotifera</taxon>
        <taxon>Eurotatoria</taxon>
        <taxon>Bdelloidea</taxon>
        <taxon>Philodinida</taxon>
        <taxon>Philodinidae</taxon>
        <taxon>Didymodactylos</taxon>
    </lineage>
</organism>
<keyword evidence="6" id="KW-1185">Reference proteome</keyword>
<evidence type="ECO:0000313" key="4">
    <source>
        <dbReference type="EMBL" id="CAF3598967.1"/>
    </source>
</evidence>
<feature type="compositionally biased region" description="Polar residues" evidence="1">
    <location>
        <begin position="198"/>
        <end position="208"/>
    </location>
</feature>
<dbReference type="PANTHER" id="PTHR34754:SF1">
    <property type="entry name" value="COILED-COIL DOMAIN-CONTAINING PROTEIN 60"/>
    <property type="match status" value="1"/>
</dbReference>
<evidence type="ECO:0000313" key="5">
    <source>
        <dbReference type="EMBL" id="CAF3736433.1"/>
    </source>
</evidence>
<dbReference type="EMBL" id="CAJOBC010002505">
    <property type="protein sequence ID" value="CAF3736433.1"/>
    <property type="molecule type" value="Genomic_DNA"/>
</dbReference>
<dbReference type="Proteomes" id="UP000663829">
    <property type="component" value="Unassembled WGS sequence"/>
</dbReference>
<dbReference type="AlphaFoldDB" id="A0A814E6C7"/>
<dbReference type="InterPro" id="IPR031526">
    <property type="entry name" value="DUF4698"/>
</dbReference>
<feature type="region of interest" description="Disordered" evidence="1">
    <location>
        <begin position="160"/>
        <end position="217"/>
    </location>
</feature>
<proteinExistence type="predicted"/>
<dbReference type="Proteomes" id="UP000681722">
    <property type="component" value="Unassembled WGS sequence"/>
</dbReference>
<protein>
    <submittedName>
        <fullName evidence="3">Uncharacterized protein</fullName>
    </submittedName>
</protein>
<dbReference type="EMBL" id="CAJNOK010001495">
    <property type="protein sequence ID" value="CAF0814971.1"/>
    <property type="molecule type" value="Genomic_DNA"/>
</dbReference>
<name>A0A814E6C7_9BILA</name>
<reference evidence="3" key="1">
    <citation type="submission" date="2021-02" db="EMBL/GenBank/DDBJ databases">
        <authorList>
            <person name="Nowell W R."/>
        </authorList>
    </citation>
    <scope>NUCLEOTIDE SEQUENCE</scope>
</reference>
<evidence type="ECO:0000256" key="1">
    <source>
        <dbReference type="SAM" id="MobiDB-lite"/>
    </source>
</evidence>
<sequence length="562" mass="65611">MSSIPTKLCQSAPPLNPNNIRQVTMRPYTPRFSSLSARLRVTGHMPNRDALYRQFCAILWLLRAMCWDWGASISGCWNIAEWNEPDRHKKWHLDDHEKNAKHQHHQKQMHPYTHPHVPQSQIENNKLISHPSSRFEKKDESQKTPKNIDVLKRQNSQRINMTTSPRTSRKPSIMSVRTDNSFDIQSSVTESGERRLSTDTTVENSVDRSNPVHPHLSSRVNSIESLNDVDLSVFVANKDFETDHEQRSSQPHTTTANKSRTPHSLSSKIDRHRSPQMLMKKWLQKQNIWDDDQQECPLKERDIRYLHVGDVPDLNRIFGIENISENKEQQTHRESRQPDRKLVTNVKRRPKTSTGLTDSKRHAEAINKIKREFNDFTEEQSLILNNKLEQADAYVYHKFIIGSSIFTFHVSVSDRLMLCQSKLRNLQNMSSLKILDRVLRTMRTDFDLKKLNAAYLKYQSWYVDLLRHIQDDYKHDHVIQLLLREMEELARPSMKPNAVKFKAVLSKLSAHEICHPDIMAAIEFVRVHIIQMPNEDFDKFFANKFPKQAAVVSLNNSDVTND</sequence>
<feature type="region of interest" description="Disordered" evidence="1">
    <location>
        <begin position="241"/>
        <end position="271"/>
    </location>
</feature>
<evidence type="ECO:0000313" key="2">
    <source>
        <dbReference type="EMBL" id="CAF0814971.1"/>
    </source>
</evidence>
<dbReference type="PANTHER" id="PTHR34754">
    <property type="entry name" value="COILED-COIL DOMAIN-CONTAINING PROTEIN 60"/>
    <property type="match status" value="1"/>
</dbReference>
<dbReference type="EMBL" id="CAJNOQ010002505">
    <property type="protein sequence ID" value="CAF0961990.1"/>
    <property type="molecule type" value="Genomic_DNA"/>
</dbReference>
<feature type="region of interest" description="Disordered" evidence="1">
    <location>
        <begin position="96"/>
        <end position="118"/>
    </location>
</feature>
<accession>A0A814E6C7</accession>
<evidence type="ECO:0000313" key="6">
    <source>
        <dbReference type="Proteomes" id="UP000663829"/>
    </source>
</evidence>
<dbReference type="Proteomes" id="UP000677228">
    <property type="component" value="Unassembled WGS sequence"/>
</dbReference>
<dbReference type="Pfam" id="PF15769">
    <property type="entry name" value="DUF4698"/>
    <property type="match status" value="1"/>
</dbReference>
<feature type="region of interest" description="Disordered" evidence="1">
    <location>
        <begin position="325"/>
        <end position="359"/>
    </location>
</feature>
<feature type="compositionally biased region" description="Polar residues" evidence="1">
    <location>
        <begin position="248"/>
        <end position="267"/>
    </location>
</feature>
<dbReference type="OrthoDB" id="10017343at2759"/>
<feature type="compositionally biased region" description="Basic and acidic residues" evidence="1">
    <location>
        <begin position="325"/>
        <end position="342"/>
    </location>
</feature>
<evidence type="ECO:0000313" key="3">
    <source>
        <dbReference type="EMBL" id="CAF0961990.1"/>
    </source>
</evidence>
<gene>
    <name evidence="3" type="ORF">GPM918_LOCUS11803</name>
    <name evidence="2" type="ORF">OVA965_LOCUS5345</name>
    <name evidence="5" type="ORF">SRO942_LOCUS11804</name>
    <name evidence="4" type="ORF">TMI583_LOCUS5343</name>
</gene>
<feature type="compositionally biased region" description="Polar residues" evidence="1">
    <location>
        <begin position="175"/>
        <end position="190"/>
    </location>
</feature>
<comment type="caution">
    <text evidence="3">The sequence shown here is derived from an EMBL/GenBank/DDBJ whole genome shotgun (WGS) entry which is preliminary data.</text>
</comment>